<dbReference type="PANTHER" id="PTHR45947:SF3">
    <property type="entry name" value="SULFOQUINOVOSYL TRANSFERASE SQD2"/>
    <property type="match status" value="1"/>
</dbReference>
<feature type="domain" description="Glycosyl transferase family 1" evidence="1">
    <location>
        <begin position="204"/>
        <end position="367"/>
    </location>
</feature>
<dbReference type="Pfam" id="PF00534">
    <property type="entry name" value="Glycos_transf_1"/>
    <property type="match status" value="1"/>
</dbReference>
<reference evidence="4" key="1">
    <citation type="journal article" date="2019" name="Int. J. Syst. Evol. Microbiol.">
        <title>The Global Catalogue of Microorganisms (GCM) 10K type strain sequencing project: providing services to taxonomists for standard genome sequencing and annotation.</title>
        <authorList>
            <consortium name="The Broad Institute Genomics Platform"/>
            <consortium name="The Broad Institute Genome Sequencing Center for Infectious Disease"/>
            <person name="Wu L."/>
            <person name="Ma J."/>
        </authorList>
    </citation>
    <scope>NUCLEOTIDE SEQUENCE [LARGE SCALE GENOMIC DNA]</scope>
    <source>
        <strain evidence="4">CECT 7706</strain>
    </source>
</reference>
<dbReference type="Proteomes" id="UP001236663">
    <property type="component" value="Unassembled WGS sequence"/>
</dbReference>
<accession>A0ABT8C602</accession>
<dbReference type="InterPro" id="IPR001296">
    <property type="entry name" value="Glyco_trans_1"/>
</dbReference>
<evidence type="ECO:0000313" key="3">
    <source>
        <dbReference type="EMBL" id="MDN3687165.1"/>
    </source>
</evidence>
<dbReference type="Gene3D" id="3.40.50.2000">
    <property type="entry name" value="Glycogen Phosphorylase B"/>
    <property type="match status" value="2"/>
</dbReference>
<dbReference type="RefSeq" id="WP_163384056.1">
    <property type="nucleotide sequence ID" value="NZ_JAUFQS010000004.1"/>
</dbReference>
<evidence type="ECO:0000259" key="1">
    <source>
        <dbReference type="Pfam" id="PF00534"/>
    </source>
</evidence>
<dbReference type="PANTHER" id="PTHR45947">
    <property type="entry name" value="SULFOQUINOVOSYL TRANSFERASE SQD2"/>
    <property type="match status" value="1"/>
</dbReference>
<dbReference type="InterPro" id="IPR050194">
    <property type="entry name" value="Glycosyltransferase_grp1"/>
</dbReference>
<protein>
    <submittedName>
        <fullName evidence="3">Glycosyltransferase family 4 protein</fullName>
    </submittedName>
</protein>
<dbReference type="InterPro" id="IPR028098">
    <property type="entry name" value="Glyco_trans_4-like_N"/>
</dbReference>
<keyword evidence="4" id="KW-1185">Reference proteome</keyword>
<dbReference type="Pfam" id="PF13579">
    <property type="entry name" value="Glyco_trans_4_4"/>
    <property type="match status" value="1"/>
</dbReference>
<comment type="caution">
    <text evidence="3">The sequence shown here is derived from an EMBL/GenBank/DDBJ whole genome shotgun (WGS) entry which is preliminary data.</text>
</comment>
<dbReference type="CDD" id="cd03794">
    <property type="entry name" value="GT4_WbuB-like"/>
    <property type="match status" value="1"/>
</dbReference>
<gene>
    <name evidence="3" type="ORF">QWZ15_04940</name>
</gene>
<dbReference type="SUPFAM" id="SSF53756">
    <property type="entry name" value="UDP-Glycosyltransferase/glycogen phosphorylase"/>
    <property type="match status" value="1"/>
</dbReference>
<feature type="domain" description="Glycosyltransferase subfamily 4-like N-terminal" evidence="2">
    <location>
        <begin position="16"/>
        <end position="186"/>
    </location>
</feature>
<evidence type="ECO:0000313" key="4">
    <source>
        <dbReference type="Proteomes" id="UP001236663"/>
    </source>
</evidence>
<proteinExistence type="predicted"/>
<name>A0ABT8C602_9BACT</name>
<organism evidence="3 4">
    <name type="scientific">Cyclobacterium jeungdonense</name>
    <dbReference type="NCBI Taxonomy" id="708087"/>
    <lineage>
        <taxon>Bacteria</taxon>
        <taxon>Pseudomonadati</taxon>
        <taxon>Bacteroidota</taxon>
        <taxon>Cytophagia</taxon>
        <taxon>Cytophagales</taxon>
        <taxon>Cyclobacteriaceae</taxon>
        <taxon>Cyclobacterium</taxon>
    </lineage>
</organism>
<evidence type="ECO:0000259" key="2">
    <source>
        <dbReference type="Pfam" id="PF13579"/>
    </source>
</evidence>
<dbReference type="EMBL" id="JAUFQS010000004">
    <property type="protein sequence ID" value="MDN3687165.1"/>
    <property type="molecule type" value="Genomic_DNA"/>
</dbReference>
<sequence>MRILYIHQYYCTPEQGGAIRSFHLAQGMAAAGLEVEVVSAHNEPTYQTRWDGKVKVHLLPVYYDNTFNNWRRIWSFYLFVKEAKKLISKLKLPDVFFISSTPLSTGLIGIWAKKKWRVPFVFEVRDLWPKAPLEIKNIRSPLLKKALYRMEYLIYRSAWKIVALSPGMQRYIQQRVPSKPVLQIPNFADVDFFHWAPDKYRNRRFEKQPLTLLYAGAVGEVNGLDKYLDLAEAAEKSGKNWLFRLMGKGKYLPLLKKEVANRKLSLVEFIPFGNKNEVKDQMRKADLAYISFLPFPVLEVSSPNKFFDALAMGMPVIVNFKGWIKDLILNHEIGLYQEDPHGSELLPALEKLENNPDLLEKMGRKARVLAETEFNKEAAVDHILDILEIQNSR</sequence>